<dbReference type="Proteomes" id="UP000295560">
    <property type="component" value="Unassembled WGS sequence"/>
</dbReference>
<dbReference type="RefSeq" id="WP_132420885.1">
    <property type="nucleotide sequence ID" value="NZ_SMFZ01000001.1"/>
</dbReference>
<dbReference type="InterPro" id="IPR056131">
    <property type="entry name" value="DUF7714"/>
</dbReference>
<organism evidence="1 2">
    <name type="scientific">Pseudonocardia endophytica</name>
    <dbReference type="NCBI Taxonomy" id="401976"/>
    <lineage>
        <taxon>Bacteria</taxon>
        <taxon>Bacillati</taxon>
        <taxon>Actinomycetota</taxon>
        <taxon>Actinomycetes</taxon>
        <taxon>Pseudonocardiales</taxon>
        <taxon>Pseudonocardiaceae</taxon>
        <taxon>Pseudonocardia</taxon>
    </lineage>
</organism>
<keyword evidence="2" id="KW-1185">Reference proteome</keyword>
<gene>
    <name evidence="1" type="ORF">EV378_0214</name>
</gene>
<comment type="caution">
    <text evidence="1">The sequence shown here is derived from an EMBL/GenBank/DDBJ whole genome shotgun (WGS) entry which is preliminary data.</text>
</comment>
<dbReference type="AlphaFoldDB" id="A0A4R1I395"/>
<reference evidence="1 2" key="1">
    <citation type="submission" date="2019-03" db="EMBL/GenBank/DDBJ databases">
        <title>Sequencing the genomes of 1000 actinobacteria strains.</title>
        <authorList>
            <person name="Klenk H.-P."/>
        </authorList>
    </citation>
    <scope>NUCLEOTIDE SEQUENCE [LARGE SCALE GENOMIC DNA]</scope>
    <source>
        <strain evidence="1 2">DSM 44969</strain>
    </source>
</reference>
<dbReference type="OrthoDB" id="3612465at2"/>
<protein>
    <submittedName>
        <fullName evidence="1">Uncharacterized protein</fullName>
    </submittedName>
</protein>
<name>A0A4R1I395_PSEEN</name>
<accession>A0A4R1I395</accession>
<proteinExistence type="predicted"/>
<dbReference type="EMBL" id="SMFZ01000001">
    <property type="protein sequence ID" value="TCK24442.1"/>
    <property type="molecule type" value="Genomic_DNA"/>
</dbReference>
<evidence type="ECO:0000313" key="2">
    <source>
        <dbReference type="Proteomes" id="UP000295560"/>
    </source>
</evidence>
<evidence type="ECO:0000313" key="1">
    <source>
        <dbReference type="EMBL" id="TCK24442.1"/>
    </source>
</evidence>
<sequence>MSATTTGPNVVPGRYRGVSVARVATGLDEVSLRAHFLGRDAYWKTRFVAVLPGDGSVALVGVDRDEPDALFAPITGVRLLAGPDECALVHDPECDTAIPSDLARAAGEHAPGARAVVVQGRYEHVNFILDPRPLAITVREVVPPHPAKLIDQARRMIAVTESWPPIRLEPEVVDLPGLAARHPAEHYLLPCRGGGAEIPGARLSYLDEHPDRADWTQLGCERSRQIHHAFYGTDAPRVDLCPRTSPASGPLLTKCCLQQEELTHGVEAGAPWVAVPWGSSLEVVRDALDLLVKEAYPTWSPA</sequence>
<dbReference type="Pfam" id="PF24830">
    <property type="entry name" value="DUF7714"/>
    <property type="match status" value="1"/>
</dbReference>